<evidence type="ECO:0000259" key="1">
    <source>
        <dbReference type="Pfam" id="PF02624"/>
    </source>
</evidence>
<dbReference type="InterPro" id="IPR003776">
    <property type="entry name" value="YcaO-like_dom"/>
</dbReference>
<evidence type="ECO:0000313" key="3">
    <source>
        <dbReference type="Proteomes" id="UP001184614"/>
    </source>
</evidence>
<gene>
    <name evidence="2" type="ORF">J2782_003195</name>
</gene>
<accession>A0ABU1MBN2</accession>
<feature type="domain" description="YcaO" evidence="1">
    <location>
        <begin position="122"/>
        <end position="192"/>
    </location>
</feature>
<organism evidence="2 3">
    <name type="scientific">Brucella pseudogrignonensis</name>
    <dbReference type="NCBI Taxonomy" id="419475"/>
    <lineage>
        <taxon>Bacteria</taxon>
        <taxon>Pseudomonadati</taxon>
        <taxon>Pseudomonadota</taxon>
        <taxon>Alphaproteobacteria</taxon>
        <taxon>Hyphomicrobiales</taxon>
        <taxon>Brucellaceae</taxon>
        <taxon>Brucella/Ochrobactrum group</taxon>
        <taxon>Brucella</taxon>
    </lineage>
</organism>
<dbReference type="Proteomes" id="UP001184614">
    <property type="component" value="Unassembled WGS sequence"/>
</dbReference>
<comment type="caution">
    <text evidence="2">The sequence shown here is derived from an EMBL/GenBank/DDBJ whole genome shotgun (WGS) entry which is preliminary data.</text>
</comment>
<dbReference type="Pfam" id="PF02624">
    <property type="entry name" value="YcaO"/>
    <property type="match status" value="1"/>
</dbReference>
<reference evidence="2 3" key="1">
    <citation type="submission" date="2023-07" db="EMBL/GenBank/DDBJ databases">
        <title>Sorghum-associated microbial communities from plants grown in Nebraska, USA.</title>
        <authorList>
            <person name="Schachtman D."/>
        </authorList>
    </citation>
    <scope>NUCLEOTIDE SEQUENCE [LARGE SCALE GENOMIC DNA]</scope>
    <source>
        <strain evidence="2 3">DS1730</strain>
    </source>
</reference>
<protein>
    <recommendedName>
        <fullName evidence="1">YcaO domain-containing protein</fullName>
    </recommendedName>
</protein>
<proteinExistence type="predicted"/>
<keyword evidence="3" id="KW-1185">Reference proteome</keyword>
<name>A0ABU1MBN2_9HYPH</name>
<sequence length="307" mass="34897">MSSQHTDNENRRKLKIPALPFRVATKLCVNGEWWYAKAALSLRCVGQALPVFGFSCSESKEQAIKSAKFECVEHLWGRMEFYTSGSLAEHLPVQSWPSGSCVGKIARSKLLIGSSAPQTAALNATGLALGSPEHDAISHSVMELFERHYAASWWNKETLTLRRKYADIDANRIRAVLVRQVERGYFAVSLEVDQSLPLTCFGSAFRSDYLSAVRHAEEEYIMLKTDMSDSTKISNRHRCLVDESYCRSIYEKLLTKFSFDHEFNETPIPNCYYSYLYSEEDIILVRAFSDNALDVTRNLSEIRSPFL</sequence>
<dbReference type="Gene3D" id="3.30.1330.230">
    <property type="match status" value="1"/>
</dbReference>
<evidence type="ECO:0000313" key="2">
    <source>
        <dbReference type="EMBL" id="MDR6433449.1"/>
    </source>
</evidence>
<dbReference type="EMBL" id="JAVDQT010000005">
    <property type="protein sequence ID" value="MDR6433449.1"/>
    <property type="molecule type" value="Genomic_DNA"/>
</dbReference>